<organism evidence="1 2">
    <name type="scientific">Mycena albidolilacea</name>
    <dbReference type="NCBI Taxonomy" id="1033008"/>
    <lineage>
        <taxon>Eukaryota</taxon>
        <taxon>Fungi</taxon>
        <taxon>Dikarya</taxon>
        <taxon>Basidiomycota</taxon>
        <taxon>Agaricomycotina</taxon>
        <taxon>Agaricomycetes</taxon>
        <taxon>Agaricomycetidae</taxon>
        <taxon>Agaricales</taxon>
        <taxon>Marasmiineae</taxon>
        <taxon>Mycenaceae</taxon>
        <taxon>Mycena</taxon>
    </lineage>
</organism>
<reference evidence="1" key="1">
    <citation type="submission" date="2023-03" db="EMBL/GenBank/DDBJ databases">
        <title>Massive genome expansion in bonnet fungi (Mycena s.s.) driven by repeated elements and novel gene families across ecological guilds.</title>
        <authorList>
            <consortium name="Lawrence Berkeley National Laboratory"/>
            <person name="Harder C.B."/>
            <person name="Miyauchi S."/>
            <person name="Viragh M."/>
            <person name="Kuo A."/>
            <person name="Thoen E."/>
            <person name="Andreopoulos B."/>
            <person name="Lu D."/>
            <person name="Skrede I."/>
            <person name="Drula E."/>
            <person name="Henrissat B."/>
            <person name="Morin E."/>
            <person name="Kohler A."/>
            <person name="Barry K."/>
            <person name="LaButti K."/>
            <person name="Morin E."/>
            <person name="Salamov A."/>
            <person name="Lipzen A."/>
            <person name="Mereny Z."/>
            <person name="Hegedus B."/>
            <person name="Baldrian P."/>
            <person name="Stursova M."/>
            <person name="Weitz H."/>
            <person name="Taylor A."/>
            <person name="Grigoriev I.V."/>
            <person name="Nagy L.G."/>
            <person name="Martin F."/>
            <person name="Kauserud H."/>
        </authorList>
    </citation>
    <scope>NUCLEOTIDE SEQUENCE</scope>
    <source>
        <strain evidence="1">CBHHK002</strain>
    </source>
</reference>
<dbReference type="EMBL" id="JARIHO010000001">
    <property type="protein sequence ID" value="KAJ7367669.1"/>
    <property type="molecule type" value="Genomic_DNA"/>
</dbReference>
<accession>A0AAD7ATI6</accession>
<dbReference type="Proteomes" id="UP001218218">
    <property type="component" value="Unassembled WGS sequence"/>
</dbReference>
<dbReference type="AlphaFoldDB" id="A0AAD7ATI6"/>
<gene>
    <name evidence="1" type="ORF">DFH08DRAFT_946657</name>
</gene>
<evidence type="ECO:0000313" key="2">
    <source>
        <dbReference type="Proteomes" id="UP001218218"/>
    </source>
</evidence>
<evidence type="ECO:0000313" key="1">
    <source>
        <dbReference type="EMBL" id="KAJ7367669.1"/>
    </source>
</evidence>
<name>A0AAD7ATI6_9AGAR</name>
<proteinExistence type="predicted"/>
<protein>
    <submittedName>
        <fullName evidence="1">Uncharacterized protein</fullName>
    </submittedName>
</protein>
<keyword evidence="2" id="KW-1185">Reference proteome</keyword>
<comment type="caution">
    <text evidence="1">The sequence shown here is derived from an EMBL/GenBank/DDBJ whole genome shotgun (WGS) entry which is preliminary data.</text>
</comment>
<sequence>MSSDSVFGYDDHNVPNGHLLPLNQFHPLSMLSFHNDCSPMKEDDTMIRMLGGGGHVCQRSIGVDFEVSPCIRIEKWKHNVFQNNDKAPSKARILTKSSIALTSSSNFGGEDDQG</sequence>